<dbReference type="InterPro" id="IPR006140">
    <property type="entry name" value="D-isomer_DH_NAD-bd"/>
</dbReference>
<keyword evidence="1" id="KW-0560">Oxidoreductase</keyword>
<dbReference type="EMBL" id="CP144089">
    <property type="protein sequence ID" value="WWD07013.1"/>
    <property type="molecule type" value="Genomic_DNA"/>
</dbReference>
<evidence type="ECO:0000259" key="3">
    <source>
        <dbReference type="Pfam" id="PF02826"/>
    </source>
</evidence>
<dbReference type="GO" id="GO:0051287">
    <property type="term" value="F:NAD binding"/>
    <property type="evidence" value="ECO:0007669"/>
    <property type="project" value="InterPro"/>
</dbReference>
<proteinExistence type="predicted"/>
<dbReference type="AlphaFoldDB" id="A0AAX4KNW0"/>
<dbReference type="RefSeq" id="XP_066084980.1">
    <property type="nucleotide sequence ID" value="XM_066228883.1"/>
</dbReference>
<gene>
    <name evidence="4" type="ORF">V865_005110</name>
</gene>
<organism evidence="4 5">
    <name type="scientific">Kwoniella europaea PYCC6329</name>
    <dbReference type="NCBI Taxonomy" id="1423913"/>
    <lineage>
        <taxon>Eukaryota</taxon>
        <taxon>Fungi</taxon>
        <taxon>Dikarya</taxon>
        <taxon>Basidiomycota</taxon>
        <taxon>Agaricomycotina</taxon>
        <taxon>Tremellomycetes</taxon>
        <taxon>Tremellales</taxon>
        <taxon>Cryptococcaceae</taxon>
        <taxon>Kwoniella</taxon>
    </lineage>
</organism>
<keyword evidence="2" id="KW-0520">NAD</keyword>
<dbReference type="Pfam" id="PF02826">
    <property type="entry name" value="2-Hacid_dh_C"/>
    <property type="match status" value="1"/>
</dbReference>
<dbReference type="PANTHER" id="PTHR43333">
    <property type="entry name" value="2-HACID_DH_C DOMAIN-CONTAINING PROTEIN"/>
    <property type="match status" value="1"/>
</dbReference>
<evidence type="ECO:0000313" key="5">
    <source>
        <dbReference type="Proteomes" id="UP001358614"/>
    </source>
</evidence>
<dbReference type="Gene3D" id="3.40.50.720">
    <property type="entry name" value="NAD(P)-binding Rossmann-like Domain"/>
    <property type="match status" value="2"/>
</dbReference>
<dbReference type="InterPro" id="IPR036291">
    <property type="entry name" value="NAD(P)-bd_dom_sf"/>
</dbReference>
<evidence type="ECO:0000256" key="2">
    <source>
        <dbReference type="ARBA" id="ARBA00023027"/>
    </source>
</evidence>
<dbReference type="KEGG" id="ker:91103911"/>
<dbReference type="GO" id="GO:0016491">
    <property type="term" value="F:oxidoreductase activity"/>
    <property type="evidence" value="ECO:0007669"/>
    <property type="project" value="UniProtKB-KW"/>
</dbReference>
<dbReference type="GeneID" id="91103911"/>
<keyword evidence="5" id="KW-1185">Reference proteome</keyword>
<sequence>MSALDFTIAVTVGIPSTAVTDLQKRFKKVYYHPDGDIDPTTFSDIQLWLCTPKGLPASVKSIKDLPNLQHIQLVSAGADKALASEAIKAYAEAPDHVTLSTASGLHVLSIPNYVVAQVINLYNQIVRQVELGRAQKRWTEGDEVDQSGGEVFFNRMTKGKTVGILGYGALGRESARLLKSFGTNIIAANTGGKATPQENYVFPGTGDADGSIPSRYYSTKDPVMMEEFFKQSDILISILPNTKATEYFLDSQKLSLLPKGAIFINVGRGNVIKSEELQKALDVPGALLGAAIDVTDPEPLPDNHPLWSHPKLLITPHLSGDTENELGLATDIFVANAERIAAGKKLYNQVQFGRGY</sequence>
<dbReference type="Proteomes" id="UP001358614">
    <property type="component" value="Chromosome 1"/>
</dbReference>
<name>A0AAX4KNW0_9TREE</name>
<dbReference type="FunFam" id="3.40.50.720:FF:000363">
    <property type="entry name" value="D-isomer specific 2-hydroxyacid dehydrogenase"/>
    <property type="match status" value="1"/>
</dbReference>
<evidence type="ECO:0000256" key="1">
    <source>
        <dbReference type="ARBA" id="ARBA00023002"/>
    </source>
</evidence>
<feature type="domain" description="D-isomer specific 2-hydroxyacid dehydrogenase NAD-binding" evidence="3">
    <location>
        <begin position="138"/>
        <end position="319"/>
    </location>
</feature>
<evidence type="ECO:0000313" key="4">
    <source>
        <dbReference type="EMBL" id="WWD07013.1"/>
    </source>
</evidence>
<accession>A0AAX4KNW0</accession>
<protein>
    <recommendedName>
        <fullName evidence="3">D-isomer specific 2-hydroxyacid dehydrogenase NAD-binding domain-containing protein</fullName>
    </recommendedName>
</protein>
<reference evidence="4 5" key="1">
    <citation type="submission" date="2024-01" db="EMBL/GenBank/DDBJ databases">
        <title>Comparative genomics of Cryptococcus and Kwoniella reveals pathogenesis evolution and contrasting modes of karyotype evolution via chromosome fusion or intercentromeric recombination.</title>
        <authorList>
            <person name="Coelho M.A."/>
            <person name="David-Palma M."/>
            <person name="Shea T."/>
            <person name="Bowers K."/>
            <person name="McGinley-Smith S."/>
            <person name="Mohammad A.W."/>
            <person name="Gnirke A."/>
            <person name="Yurkov A.M."/>
            <person name="Nowrousian M."/>
            <person name="Sun S."/>
            <person name="Cuomo C.A."/>
            <person name="Heitman J."/>
        </authorList>
    </citation>
    <scope>NUCLEOTIDE SEQUENCE [LARGE SCALE GENOMIC DNA]</scope>
    <source>
        <strain evidence="4 5">PYCC6329</strain>
    </source>
</reference>
<dbReference type="SUPFAM" id="SSF51735">
    <property type="entry name" value="NAD(P)-binding Rossmann-fold domains"/>
    <property type="match status" value="1"/>
</dbReference>
<dbReference type="PANTHER" id="PTHR43333:SF1">
    <property type="entry name" value="D-ISOMER SPECIFIC 2-HYDROXYACID DEHYDROGENASE NAD-BINDING DOMAIN-CONTAINING PROTEIN"/>
    <property type="match status" value="1"/>
</dbReference>